<gene>
    <name evidence="3" type="ORF">IE4771_PB00035</name>
</gene>
<evidence type="ECO:0000313" key="4">
    <source>
        <dbReference type="Proteomes" id="UP000027180"/>
    </source>
</evidence>
<organism evidence="3 4">
    <name type="scientific">Rhizobium etli bv. mimosae str. IE4771</name>
    <dbReference type="NCBI Taxonomy" id="1432050"/>
    <lineage>
        <taxon>Bacteria</taxon>
        <taxon>Pseudomonadati</taxon>
        <taxon>Pseudomonadota</taxon>
        <taxon>Alphaproteobacteria</taxon>
        <taxon>Hyphomicrobiales</taxon>
        <taxon>Rhizobiaceae</taxon>
        <taxon>Rhizobium/Agrobacterium group</taxon>
        <taxon>Rhizobium</taxon>
    </lineage>
</organism>
<keyword evidence="3" id="KW-0808">Transferase</keyword>
<dbReference type="GO" id="GO:0008168">
    <property type="term" value="F:methyltransferase activity"/>
    <property type="evidence" value="ECO:0007669"/>
    <property type="project" value="UniProtKB-KW"/>
</dbReference>
<reference evidence="3 4" key="1">
    <citation type="submission" date="2013-12" db="EMBL/GenBank/DDBJ databases">
        <title>Complete genome sequence of Rhizobium etli bv. mimosae IE4771.</title>
        <authorList>
            <person name="Bustos P."/>
            <person name="Santamaria R.I."/>
            <person name="Lozano L."/>
            <person name="Ormeno-Orrillo E."/>
            <person name="Rogel M.A."/>
            <person name="Romero D."/>
            <person name="Cevallos M.A."/>
            <person name="Martinez-Romero E."/>
            <person name="Gonzalez V."/>
        </authorList>
    </citation>
    <scope>NUCLEOTIDE SEQUENCE [LARGE SCALE GENOMIC DNA]</scope>
    <source>
        <strain evidence="3 4">IE4771</strain>
        <plasmid evidence="4">Plasmid pRetIE4771b</plasmid>
    </source>
</reference>
<dbReference type="Pfam" id="PF13649">
    <property type="entry name" value="Methyltransf_25"/>
    <property type="match status" value="1"/>
</dbReference>
<evidence type="ECO:0000256" key="1">
    <source>
        <dbReference type="SAM" id="MobiDB-lite"/>
    </source>
</evidence>
<dbReference type="InterPro" id="IPR041698">
    <property type="entry name" value="Methyltransf_25"/>
</dbReference>
<evidence type="ECO:0000259" key="2">
    <source>
        <dbReference type="Pfam" id="PF13649"/>
    </source>
</evidence>
<protein>
    <submittedName>
        <fullName evidence="3">Ribosomal RNA methyltransferase protein</fullName>
    </submittedName>
</protein>
<dbReference type="AlphaFoldDB" id="A0A060ICH0"/>
<proteinExistence type="predicted"/>
<evidence type="ECO:0000313" key="3">
    <source>
        <dbReference type="EMBL" id="AIC29770.1"/>
    </source>
</evidence>
<feature type="compositionally biased region" description="Basic and acidic residues" evidence="1">
    <location>
        <begin position="20"/>
        <end position="29"/>
    </location>
</feature>
<dbReference type="InterPro" id="IPR029063">
    <property type="entry name" value="SAM-dependent_MTases_sf"/>
</dbReference>
<dbReference type="Proteomes" id="UP000027180">
    <property type="component" value="Plasmid pRetIE4771b"/>
</dbReference>
<feature type="domain" description="Methyltransferase" evidence="2">
    <location>
        <begin position="74"/>
        <end position="171"/>
    </location>
</feature>
<name>A0A060ICH0_RHIET</name>
<dbReference type="FunFam" id="3.40.50.150:FF:000346">
    <property type="entry name" value="Phospholipid N-methyltransferase"/>
    <property type="match status" value="1"/>
</dbReference>
<dbReference type="KEGG" id="rei:IE4771_PB00035"/>
<dbReference type="HOGENOM" id="CLU_085338_0_0_5"/>
<dbReference type="Gene3D" id="3.40.50.150">
    <property type="entry name" value="Vaccinia Virus protein VP39"/>
    <property type="match status" value="1"/>
</dbReference>
<accession>A0A060ICH0</accession>
<dbReference type="SUPFAM" id="SSF53335">
    <property type="entry name" value="S-adenosyl-L-methionine-dependent methyltransferases"/>
    <property type="match status" value="1"/>
</dbReference>
<dbReference type="EMBL" id="CP006988">
    <property type="protein sequence ID" value="AIC29770.1"/>
    <property type="molecule type" value="Genomic_DNA"/>
</dbReference>
<keyword evidence="3" id="KW-0489">Methyltransferase</keyword>
<geneLocation type="plasmid" evidence="3 4">
    <name>pRetIE4771b</name>
</geneLocation>
<sequence>MGTLPMMGETGAEASIGHRQRPDGKPANRCRHSESFDFFRAWLANPLRVASIVPSSSQLALAITREISAATGPVLELGPGTGVFTRALLARGVAERDIVLVESGSEFTVKLRQQFAKAQLHEMDAASLRSAEIFDERKAGAVVSGLPLLSMSPRKVASILRGAFHQLRHDGALYQFTYGPRCPVPRRLLDRLGLKAVRISTTYTNLPPASVYRITRRKALS</sequence>
<keyword evidence="3" id="KW-0614">Plasmid</keyword>
<dbReference type="GO" id="GO:0032259">
    <property type="term" value="P:methylation"/>
    <property type="evidence" value="ECO:0007669"/>
    <property type="project" value="UniProtKB-KW"/>
</dbReference>
<feature type="region of interest" description="Disordered" evidence="1">
    <location>
        <begin position="1"/>
        <end position="29"/>
    </location>
</feature>